<dbReference type="InterPro" id="IPR024079">
    <property type="entry name" value="MetalloPept_cat_dom_sf"/>
</dbReference>
<dbReference type="InterPro" id="IPR010294">
    <property type="entry name" value="ADAMTS_spacer1"/>
</dbReference>
<comment type="caution">
    <text evidence="13">Lacks conserved residue(s) required for the propagation of feature annotation.</text>
</comment>
<keyword evidence="11" id="KW-1015">Disulfide bond</keyword>
<dbReference type="GO" id="GO:0008237">
    <property type="term" value="F:metallopeptidase activity"/>
    <property type="evidence" value="ECO:0007669"/>
    <property type="project" value="UniProtKB-KW"/>
</dbReference>
<evidence type="ECO:0000256" key="6">
    <source>
        <dbReference type="ARBA" id="ARBA00022729"/>
    </source>
</evidence>
<evidence type="ECO:0000256" key="8">
    <source>
        <dbReference type="ARBA" id="ARBA00022801"/>
    </source>
</evidence>
<dbReference type="Pfam" id="PF19236">
    <property type="entry name" value="ADAMTS_CR_3"/>
    <property type="match status" value="1"/>
</dbReference>
<dbReference type="PROSITE" id="PS50215">
    <property type="entry name" value="ADAM_MEPRO"/>
    <property type="match status" value="1"/>
</dbReference>
<dbReference type="PRINTS" id="PR01705">
    <property type="entry name" value="TSP1REPEAT"/>
</dbReference>
<dbReference type="InterPro" id="IPR001590">
    <property type="entry name" value="Peptidase_M12B"/>
</dbReference>
<dbReference type="InterPro" id="IPR000884">
    <property type="entry name" value="TSP1_rpt"/>
</dbReference>
<keyword evidence="9 13" id="KW-0862">Zinc</keyword>
<feature type="binding site" evidence="13">
    <location>
        <position position="476"/>
    </location>
    <ligand>
        <name>Zn(2+)</name>
        <dbReference type="ChEBI" id="CHEBI:29105"/>
        <note>catalytic</note>
    </ligand>
</feature>
<dbReference type="InterPro" id="IPR045371">
    <property type="entry name" value="ADAMTS_CR_3"/>
</dbReference>
<evidence type="ECO:0000259" key="14">
    <source>
        <dbReference type="PROSITE" id="PS50215"/>
    </source>
</evidence>
<dbReference type="InterPro" id="IPR041645">
    <property type="entry name" value="ADAMTS_CR_2"/>
</dbReference>
<dbReference type="InterPro" id="IPR050439">
    <property type="entry name" value="ADAMTS_ADAMTS-like"/>
</dbReference>
<evidence type="ECO:0000313" key="16">
    <source>
        <dbReference type="RefSeq" id="XP_049317064.1"/>
    </source>
</evidence>
<accession>A0ABM3K6G9</accession>
<feature type="binding site" evidence="13">
    <location>
        <position position="470"/>
    </location>
    <ligand>
        <name>Zn(2+)</name>
        <dbReference type="ChEBI" id="CHEBI:29105"/>
        <note>catalytic</note>
    </ligand>
</feature>
<feature type="domain" description="Peptidase M12B" evidence="14">
    <location>
        <begin position="323"/>
        <end position="531"/>
    </location>
</feature>
<proteinExistence type="predicted"/>
<comment type="subcellular location">
    <subcellularLocation>
        <location evidence="1">Secreted</location>
        <location evidence="1">Extracellular space</location>
        <location evidence="1">Extracellular matrix</location>
    </subcellularLocation>
</comment>
<dbReference type="Pfam" id="PF05986">
    <property type="entry name" value="ADAMTS_spacer1"/>
    <property type="match status" value="1"/>
</dbReference>
<protein>
    <submittedName>
        <fullName evidence="16 17">A disintegrin and metalloproteinase with thrombospondin motifs 12 isoform X1</fullName>
    </submittedName>
</protein>
<keyword evidence="7" id="KW-0677">Repeat</keyword>
<dbReference type="InterPro" id="IPR013273">
    <property type="entry name" value="ADAMTS/ADAMTS-like"/>
</dbReference>
<dbReference type="RefSeq" id="XP_049317065.1">
    <property type="nucleotide sequence ID" value="XM_049461108.1"/>
</dbReference>
<feature type="active site" evidence="13">
    <location>
        <position position="467"/>
    </location>
</feature>
<feature type="binding site" evidence="13">
    <location>
        <position position="466"/>
    </location>
    <ligand>
        <name>Zn(2+)</name>
        <dbReference type="ChEBI" id="CHEBI:29105"/>
        <note>catalytic</note>
    </ligand>
</feature>
<evidence type="ECO:0000256" key="12">
    <source>
        <dbReference type="ARBA" id="ARBA00023180"/>
    </source>
</evidence>
<evidence type="ECO:0000313" key="19">
    <source>
        <dbReference type="RefSeq" id="XP_049317067.1"/>
    </source>
</evidence>
<dbReference type="Pfam" id="PF00090">
    <property type="entry name" value="TSP_1"/>
    <property type="match status" value="1"/>
</dbReference>
<evidence type="ECO:0000256" key="10">
    <source>
        <dbReference type="ARBA" id="ARBA00023049"/>
    </source>
</evidence>
<dbReference type="RefSeq" id="XP_049317067.1">
    <property type="nucleotide sequence ID" value="XM_049461110.1"/>
</dbReference>
<keyword evidence="4" id="KW-0645">Protease</keyword>
<evidence type="ECO:0000256" key="7">
    <source>
        <dbReference type="ARBA" id="ARBA00022737"/>
    </source>
</evidence>
<gene>
    <name evidence="16 17 18 19" type="primary">LOC105228262</name>
</gene>
<dbReference type="Gene3D" id="2.60.120.830">
    <property type="match status" value="1"/>
</dbReference>
<keyword evidence="3" id="KW-0272">Extracellular matrix</keyword>
<dbReference type="RefSeq" id="XP_049317064.1">
    <property type="nucleotide sequence ID" value="XM_049461107.1"/>
</dbReference>
<dbReference type="PRINTS" id="PR01857">
    <property type="entry name" value="ADAMTSFAMILY"/>
</dbReference>
<evidence type="ECO:0000313" key="17">
    <source>
        <dbReference type="RefSeq" id="XP_049317065.1"/>
    </source>
</evidence>
<dbReference type="SUPFAM" id="SSF55486">
    <property type="entry name" value="Metalloproteases ('zincins'), catalytic domain"/>
    <property type="match status" value="1"/>
</dbReference>
<dbReference type="PROSITE" id="PS50092">
    <property type="entry name" value="TSP1"/>
    <property type="match status" value="2"/>
</dbReference>
<keyword evidence="6" id="KW-0732">Signal</keyword>
<name>A0ABM3K6G9_BACDO</name>
<dbReference type="Pfam" id="PF17771">
    <property type="entry name" value="ADAMTS_CR_2"/>
    <property type="match status" value="1"/>
</dbReference>
<dbReference type="PANTHER" id="PTHR13723">
    <property type="entry name" value="ADAMTS A DISINTEGRIN AND METALLOPROTEASE WITH THROMBOSPONDIN MOTIFS PROTEASE"/>
    <property type="match status" value="1"/>
</dbReference>
<keyword evidence="15" id="KW-1185">Reference proteome</keyword>
<keyword evidence="12" id="KW-0325">Glycoprotein</keyword>
<evidence type="ECO:0000256" key="4">
    <source>
        <dbReference type="ARBA" id="ARBA00022670"/>
    </source>
</evidence>
<evidence type="ECO:0000256" key="13">
    <source>
        <dbReference type="PROSITE-ProRule" id="PRU00276"/>
    </source>
</evidence>
<dbReference type="Pfam" id="PF19030">
    <property type="entry name" value="TSP1_ADAMTS"/>
    <property type="match status" value="1"/>
</dbReference>
<dbReference type="Proteomes" id="UP001652620">
    <property type="component" value="Unplaced"/>
</dbReference>
<dbReference type="InterPro" id="IPR002870">
    <property type="entry name" value="Peptidase_M12B_N"/>
</dbReference>
<evidence type="ECO:0000256" key="3">
    <source>
        <dbReference type="ARBA" id="ARBA00022530"/>
    </source>
</evidence>
<dbReference type="PANTHER" id="PTHR13723:SF200">
    <property type="entry name" value="ADAM METALLOPEPTIDASE WITH THROMBOSPONDIN TYPE 1 MOTIF B, ISOFORM B"/>
    <property type="match status" value="1"/>
</dbReference>
<evidence type="ECO:0000313" key="15">
    <source>
        <dbReference type="Proteomes" id="UP001652620"/>
    </source>
</evidence>
<dbReference type="RefSeq" id="XP_049317066.1">
    <property type="nucleotide sequence ID" value="XM_049461109.1"/>
</dbReference>
<dbReference type="InterPro" id="IPR036383">
    <property type="entry name" value="TSP1_rpt_sf"/>
</dbReference>
<evidence type="ECO:0000256" key="2">
    <source>
        <dbReference type="ARBA" id="ARBA00022525"/>
    </source>
</evidence>
<dbReference type="Gene3D" id="3.40.1620.60">
    <property type="match status" value="1"/>
</dbReference>
<keyword evidence="10 16" id="KW-0482">Metalloprotease</keyword>
<evidence type="ECO:0000256" key="5">
    <source>
        <dbReference type="ARBA" id="ARBA00022723"/>
    </source>
</evidence>
<evidence type="ECO:0000256" key="9">
    <source>
        <dbReference type="ARBA" id="ARBA00022833"/>
    </source>
</evidence>
<dbReference type="SUPFAM" id="SSF82895">
    <property type="entry name" value="TSP-1 type 1 repeat"/>
    <property type="match status" value="3"/>
</dbReference>
<evidence type="ECO:0000256" key="11">
    <source>
        <dbReference type="ARBA" id="ARBA00023157"/>
    </source>
</evidence>
<organism evidence="15 16">
    <name type="scientific">Bactrocera dorsalis</name>
    <name type="common">Oriental fruit fly</name>
    <name type="synonym">Dacus dorsalis</name>
    <dbReference type="NCBI Taxonomy" id="27457"/>
    <lineage>
        <taxon>Eukaryota</taxon>
        <taxon>Metazoa</taxon>
        <taxon>Ecdysozoa</taxon>
        <taxon>Arthropoda</taxon>
        <taxon>Hexapoda</taxon>
        <taxon>Insecta</taxon>
        <taxon>Pterygota</taxon>
        <taxon>Neoptera</taxon>
        <taxon>Endopterygota</taxon>
        <taxon>Diptera</taxon>
        <taxon>Brachycera</taxon>
        <taxon>Muscomorpha</taxon>
        <taxon>Tephritoidea</taxon>
        <taxon>Tephritidae</taxon>
        <taxon>Bactrocera</taxon>
        <taxon>Bactrocera</taxon>
    </lineage>
</organism>
<dbReference type="Gene3D" id="2.20.100.10">
    <property type="entry name" value="Thrombospondin type-1 (TSP1) repeat"/>
    <property type="match status" value="2"/>
</dbReference>
<reference evidence="16 17" key="1">
    <citation type="submission" date="2025-05" db="UniProtKB">
        <authorList>
            <consortium name="RefSeq"/>
        </authorList>
    </citation>
    <scope>IDENTIFICATION</scope>
    <source>
        <tissue evidence="16 17">Adult</tissue>
    </source>
</reference>
<evidence type="ECO:0000256" key="1">
    <source>
        <dbReference type="ARBA" id="ARBA00004498"/>
    </source>
</evidence>
<dbReference type="Pfam" id="PF01562">
    <property type="entry name" value="Pep_M12B_propep"/>
    <property type="match status" value="1"/>
</dbReference>
<dbReference type="GeneID" id="105228262"/>
<dbReference type="CDD" id="cd04273">
    <property type="entry name" value="ZnMc_ADAMTS_like"/>
    <property type="match status" value="1"/>
</dbReference>
<sequence>MELFIYIVPSILQLLCIYGAAGTDLLYGLHSDKLKSGATVIPKRVNANGDFLTFDLAYRHDQNYRHEHSRRRRNIAKTLSKIHYQLDMDNGTMHLDLEPHTYFLAPSLIIERHRRDIRTRKAAVPSTDCHFHGKVRGHHDSNVAISTCEGLVGHIKTKRHEYYIEPSKNDPADNSSGHPHVLFQRSSLKPKKHYAKYKQREDLISNCGTKEPKRYSGTRLEWQAHGKVKIQGGRKLRHKYSFRSYRRHQHSMQCIQGRYPGKFNQTPQIKFKYETASDHFNTINHSDSTIQSQTTDYEKINIDKNIINTKEMKRTKRSISSPRHVEALIVADATMVAFHSKLETYILTIMNMVSALYKDPSIGNSIEIVVVKIILFEEHEAHPDLNLTQNAQKNLDKFCRWQHKLNTANENDPYHHDVAILITRTNICGNNCMTLGLANVGGMCKPKQSCSVNEDNGIMLSHTIAHELGHNFGMFHDTAKTGCHPRVGSIVHIMTPTFGADTLQVSWSNCSRKYITQFLDQGFGDCLDDAPTPKRKYVYPALPPGVLFDVETQCRLQFNLTEADVNASSCTSMDEICSTLWCRVNGECITNLRPTAPGTSCGDGKGCHNGKCIPNEQAHPINGSWGAWSKWSDCSRTCGGGVSTQKRECNNPVPANGGLFCIGERKRYKICNHQPCPVGEVSFRAHQCSNYDNVYYQGSIYKWLPFFDNKNPCKLLCTDVDDTIIANWGDTVKDGTPCGVGTNDMCIDGICKKVGCDWVLDSNMREDQCGVCGGKSDRCKLIKEVFEENVNVTDGYVEIVTIPSKARHIIIREISNSKIFLGLSMANSSNFYLNGDGLISMPGEFRIAGTESLYDRVDEQEIIKIPQPIENAITVHIINCQAIIRGDGLNTSIRYEFALPALNNSQGVRYSWKLGDWTDCTSSCGGGVQYRIAQCYADGEWIPSSEYCWTFAENKRPTRRIRVCNRHQCPAHWWTGPWQYCPVTCKWSEDLSPVRHRTVMCLDQNEVVVEDDRCNIALKPPSTEPCSHNLPKCKVSNNMENVVLQMQNI</sequence>
<keyword evidence="2" id="KW-0964">Secreted</keyword>
<keyword evidence="5 13" id="KW-0479">Metal-binding</keyword>
<dbReference type="Pfam" id="PF01421">
    <property type="entry name" value="Reprolysin"/>
    <property type="match status" value="1"/>
</dbReference>
<keyword evidence="8" id="KW-0378">Hydrolase</keyword>
<dbReference type="SMART" id="SM00209">
    <property type="entry name" value="TSP1"/>
    <property type="match status" value="2"/>
</dbReference>
<dbReference type="Gene3D" id="3.40.390.10">
    <property type="entry name" value="Collagenase (Catalytic Domain)"/>
    <property type="match status" value="1"/>
</dbReference>
<evidence type="ECO:0000313" key="18">
    <source>
        <dbReference type="RefSeq" id="XP_049317066.1"/>
    </source>
</evidence>